<reference evidence="2 3" key="1">
    <citation type="journal article" date="2014" name="BMC Genomics">
        <title>Genome and secretome analysis of the hemibiotrophic fungal pathogen, Moniliophthora roreri, which causes frosty pod rot disease of cacao: mechanisms of the biotrophic and necrotrophic phases.</title>
        <authorList>
            <person name="Meinhardt L.W."/>
            <person name="Costa G.G.L."/>
            <person name="Thomazella D.P.T."/>
            <person name="Teixeira P.J.P.L."/>
            <person name="Carazzolle M.F."/>
            <person name="Schuster S.C."/>
            <person name="Carlson J.E."/>
            <person name="Guiltinan M.J."/>
            <person name="Mieczkowski P."/>
            <person name="Farmer A."/>
            <person name="Ramaraj T."/>
            <person name="Crozier J."/>
            <person name="Davis R.E."/>
            <person name="Shao J."/>
            <person name="Melnick R.L."/>
            <person name="Pereira G.A.G."/>
            <person name="Bailey B.A."/>
        </authorList>
    </citation>
    <scope>NUCLEOTIDE SEQUENCE [LARGE SCALE GENOMIC DNA]</scope>
    <source>
        <strain evidence="2 3">MCA 2997</strain>
    </source>
</reference>
<dbReference type="EMBL" id="AWSO01001577">
    <property type="protein sequence ID" value="ESK83336.1"/>
    <property type="molecule type" value="Genomic_DNA"/>
</dbReference>
<name>V2WS16_MONRO</name>
<dbReference type="AlphaFoldDB" id="V2WS16"/>
<organism evidence="2 3">
    <name type="scientific">Moniliophthora roreri (strain MCA 2997)</name>
    <name type="common">Cocoa frosty pod rot fungus</name>
    <name type="synonym">Crinipellis roreri</name>
    <dbReference type="NCBI Taxonomy" id="1381753"/>
    <lineage>
        <taxon>Eukaryota</taxon>
        <taxon>Fungi</taxon>
        <taxon>Dikarya</taxon>
        <taxon>Basidiomycota</taxon>
        <taxon>Agaricomycotina</taxon>
        <taxon>Agaricomycetes</taxon>
        <taxon>Agaricomycetidae</taxon>
        <taxon>Agaricales</taxon>
        <taxon>Marasmiineae</taxon>
        <taxon>Marasmiaceae</taxon>
        <taxon>Moniliophthora</taxon>
    </lineage>
</organism>
<evidence type="ECO:0000256" key="1">
    <source>
        <dbReference type="SAM" id="MobiDB-lite"/>
    </source>
</evidence>
<dbReference type="HOGENOM" id="CLU_1548006_0_0_1"/>
<gene>
    <name evidence="2" type="ORF">Moror_8792</name>
</gene>
<comment type="caution">
    <text evidence="2">The sequence shown here is derived from an EMBL/GenBank/DDBJ whole genome shotgun (WGS) entry which is preliminary data.</text>
</comment>
<feature type="compositionally biased region" description="Basic and acidic residues" evidence="1">
    <location>
        <begin position="142"/>
        <end position="155"/>
    </location>
</feature>
<evidence type="ECO:0000313" key="3">
    <source>
        <dbReference type="Proteomes" id="UP000017559"/>
    </source>
</evidence>
<feature type="region of interest" description="Disordered" evidence="1">
    <location>
        <begin position="130"/>
        <end position="173"/>
    </location>
</feature>
<evidence type="ECO:0000313" key="2">
    <source>
        <dbReference type="EMBL" id="ESK83336.1"/>
    </source>
</evidence>
<dbReference type="Proteomes" id="UP000017559">
    <property type="component" value="Unassembled WGS sequence"/>
</dbReference>
<keyword evidence="3" id="KW-1185">Reference proteome</keyword>
<proteinExistence type="predicted"/>
<protein>
    <submittedName>
        <fullName evidence="2">Uncharacterized protein</fullName>
    </submittedName>
</protein>
<dbReference type="KEGG" id="mrr:Moror_8792"/>
<sequence>MIDAVYNCWWKCAGDVPEGGDGKIAMFAVRKMATEAKLEDGPLKDLIVELEEALAVRYNRGPGQGDWDHYRQSQAIPSATHPVQRYLDSMAKLKQSDWMLALFDAAIAQPEKLMHEPKAREIDTTQARIENTATSLVTSSRVDTRSGDNKRKSVREQPSGSGSGIVSMKKRGG</sequence>
<accession>V2WS16</accession>
<dbReference type="OrthoDB" id="2747778at2759"/>
<feature type="compositionally biased region" description="Polar residues" evidence="1">
    <location>
        <begin position="130"/>
        <end position="141"/>
    </location>
</feature>